<evidence type="ECO:0000256" key="1">
    <source>
        <dbReference type="SAM" id="MobiDB-lite"/>
    </source>
</evidence>
<dbReference type="eggNOG" id="COG2153">
    <property type="taxonomic scope" value="Bacteria"/>
</dbReference>
<dbReference type="EMBL" id="AGWL01000001">
    <property type="protein sequence ID" value="EKU96041.1"/>
    <property type="molecule type" value="Genomic_DNA"/>
</dbReference>
<dbReference type="GO" id="GO:0016747">
    <property type="term" value="F:acyltransferase activity, transferring groups other than amino-acyl groups"/>
    <property type="evidence" value="ECO:0007669"/>
    <property type="project" value="InterPro"/>
</dbReference>
<evidence type="ECO:0000313" key="4">
    <source>
        <dbReference type="Proteomes" id="UP000009888"/>
    </source>
</evidence>
<accession>K9EJJ7</accession>
<dbReference type="CDD" id="cd04301">
    <property type="entry name" value="NAT_SF"/>
    <property type="match status" value="1"/>
</dbReference>
<keyword evidence="4" id="KW-1185">Reference proteome</keyword>
<proteinExistence type="predicted"/>
<feature type="domain" description="N-acetyltransferase" evidence="2">
    <location>
        <begin position="17"/>
        <end position="198"/>
    </location>
</feature>
<dbReference type="SUPFAM" id="SSF55729">
    <property type="entry name" value="Acyl-CoA N-acyltransferases (Nat)"/>
    <property type="match status" value="1"/>
</dbReference>
<organism evidence="3 4">
    <name type="scientific">Actinobaculum massiliense ACS-171-V-Col2</name>
    <dbReference type="NCBI Taxonomy" id="883066"/>
    <lineage>
        <taxon>Bacteria</taxon>
        <taxon>Bacillati</taxon>
        <taxon>Actinomycetota</taxon>
        <taxon>Actinomycetes</taxon>
        <taxon>Actinomycetales</taxon>
        <taxon>Actinomycetaceae</taxon>
        <taxon>Actinobaculum</taxon>
    </lineage>
</organism>
<feature type="region of interest" description="Disordered" evidence="1">
    <location>
        <begin position="71"/>
        <end position="115"/>
    </location>
</feature>
<dbReference type="Proteomes" id="UP000009888">
    <property type="component" value="Unassembled WGS sequence"/>
</dbReference>
<name>K9EJJ7_9ACTO</name>
<gene>
    <name evidence="3" type="ORF">HMPREF9233_00129</name>
</gene>
<evidence type="ECO:0000313" key="3">
    <source>
        <dbReference type="EMBL" id="EKU96041.1"/>
    </source>
</evidence>
<comment type="caution">
    <text evidence="3">The sequence shown here is derived from an EMBL/GenBank/DDBJ whole genome shotgun (WGS) entry which is preliminary data.</text>
</comment>
<dbReference type="Pfam" id="PF13673">
    <property type="entry name" value="Acetyltransf_10"/>
    <property type="match status" value="1"/>
</dbReference>
<sequence>MSRETLAGSGPSAPRRIDISPVARARDLRRAVFVDEQGVPTQREWDEFDAPGRALHVTVFSGNKPLATARVLGPGVDGGEDDTSAGTGADDGQGNASLGAGANARAEGNSGTGANAAHIPVVHIGRVAVAKEHRGEGLGRVVMRAAEQAAMDEWNRGRGIVVELEAQVTATSFYRSLGYEVTGEEFLDAGIRHRHACKRILPQL</sequence>
<dbReference type="InterPro" id="IPR000182">
    <property type="entry name" value="GNAT_dom"/>
</dbReference>
<evidence type="ECO:0000259" key="2">
    <source>
        <dbReference type="PROSITE" id="PS51186"/>
    </source>
</evidence>
<dbReference type="AlphaFoldDB" id="K9EJJ7"/>
<dbReference type="RefSeq" id="WP_007000347.1">
    <property type="nucleotide sequence ID" value="NZ_JH992955.1"/>
</dbReference>
<dbReference type="STRING" id="202789.GCA_001457435_00202"/>
<dbReference type="PROSITE" id="PS51186">
    <property type="entry name" value="GNAT"/>
    <property type="match status" value="1"/>
</dbReference>
<reference evidence="3 4" key="1">
    <citation type="submission" date="2012-09" db="EMBL/GenBank/DDBJ databases">
        <title>The Genome Sequence of Actinobaculum massiliae ACS-171-V-COL2.</title>
        <authorList>
            <consortium name="The Broad Institute Genome Sequencing Platform"/>
            <person name="Earl A."/>
            <person name="Ward D."/>
            <person name="Feldgarden M."/>
            <person name="Gevers D."/>
            <person name="Saerens B."/>
            <person name="Vaneechoutte M."/>
            <person name="Walker B."/>
            <person name="Young S.K."/>
            <person name="Zeng Q."/>
            <person name="Gargeya S."/>
            <person name="Fitzgerald M."/>
            <person name="Haas B."/>
            <person name="Abouelleil A."/>
            <person name="Alvarado L."/>
            <person name="Arachchi H.M."/>
            <person name="Berlin A."/>
            <person name="Chapman S.B."/>
            <person name="Goldberg J."/>
            <person name="Griggs A."/>
            <person name="Gujja S."/>
            <person name="Hansen M."/>
            <person name="Howarth C."/>
            <person name="Imamovic A."/>
            <person name="Larimer J."/>
            <person name="McCowen C."/>
            <person name="Montmayeur A."/>
            <person name="Murphy C."/>
            <person name="Neiman D."/>
            <person name="Pearson M."/>
            <person name="Priest M."/>
            <person name="Roberts A."/>
            <person name="Saif S."/>
            <person name="Shea T."/>
            <person name="Sisk P."/>
            <person name="Sykes S."/>
            <person name="Wortman J."/>
            <person name="Nusbaum C."/>
            <person name="Birren B."/>
        </authorList>
    </citation>
    <scope>NUCLEOTIDE SEQUENCE [LARGE SCALE GENOMIC DNA]</scope>
    <source>
        <strain evidence="4">ACS-171-V-Col2</strain>
    </source>
</reference>
<dbReference type="HOGENOM" id="CLU_056607_6_4_11"/>
<dbReference type="PATRIC" id="fig|883066.3.peg.131"/>
<dbReference type="Gene3D" id="3.40.630.30">
    <property type="match status" value="1"/>
</dbReference>
<protein>
    <recommendedName>
        <fullName evidence="2">N-acetyltransferase domain-containing protein</fullName>
    </recommendedName>
</protein>
<dbReference type="InterPro" id="IPR016181">
    <property type="entry name" value="Acyl_CoA_acyltransferase"/>
</dbReference>